<feature type="domain" description="Peptidase M10 metallopeptidase" evidence="5">
    <location>
        <begin position="282"/>
        <end position="332"/>
    </location>
</feature>
<keyword evidence="1" id="KW-0645">Protease</keyword>
<name>A0A1B2IVE4_9LACO</name>
<dbReference type="Pfam" id="PF00413">
    <property type="entry name" value="Peptidase_M10"/>
    <property type="match status" value="1"/>
</dbReference>
<dbReference type="Proteomes" id="UP000093267">
    <property type="component" value="Chromosome"/>
</dbReference>
<evidence type="ECO:0000259" key="5">
    <source>
        <dbReference type="Pfam" id="PF00413"/>
    </source>
</evidence>
<dbReference type="InterPro" id="IPR024079">
    <property type="entry name" value="MetalloPept_cat_dom_sf"/>
</dbReference>
<gene>
    <name evidence="6" type="ORF">AYR63_01895</name>
</gene>
<evidence type="ECO:0000256" key="1">
    <source>
        <dbReference type="ARBA" id="ARBA00022670"/>
    </source>
</evidence>
<dbReference type="KEGG" id="lpd:AYR62_01045"/>
<proteinExistence type="predicted"/>
<protein>
    <recommendedName>
        <fullName evidence="5">Peptidase M10 metallopeptidase domain-containing protein</fullName>
    </recommendedName>
</protein>
<dbReference type="RefSeq" id="WP_065901354.1">
    <property type="nucleotide sequence ID" value="NZ_CP014912.1"/>
</dbReference>
<reference evidence="6 7" key="1">
    <citation type="submission" date="2016-03" db="EMBL/GenBank/DDBJ databases">
        <title>Pediococcus and Lactobacillus from brewery environment - whole genome sequencing and assembly.</title>
        <authorList>
            <person name="Behr J."/>
            <person name="Geissler A.J."/>
            <person name="Vogel R.F."/>
        </authorList>
    </citation>
    <scope>NUCLEOTIDE SEQUENCE [LARGE SCALE GENOMIC DNA]</scope>
    <source>
        <strain evidence="6 7">TMW 1.1995</strain>
    </source>
</reference>
<dbReference type="OrthoDB" id="322519at2"/>
<evidence type="ECO:0000313" key="6">
    <source>
        <dbReference type="EMBL" id="ANZ66015.1"/>
    </source>
</evidence>
<evidence type="ECO:0000313" key="7">
    <source>
        <dbReference type="Proteomes" id="UP000093267"/>
    </source>
</evidence>
<accession>A0A1B2IVE4</accession>
<keyword evidence="4" id="KW-0862">Zinc</keyword>
<organism evidence="6 7">
    <name type="scientific">Secundilactobacillus paracollinoides</name>
    <dbReference type="NCBI Taxonomy" id="240427"/>
    <lineage>
        <taxon>Bacteria</taxon>
        <taxon>Bacillati</taxon>
        <taxon>Bacillota</taxon>
        <taxon>Bacilli</taxon>
        <taxon>Lactobacillales</taxon>
        <taxon>Lactobacillaceae</taxon>
        <taxon>Secundilactobacillus</taxon>
    </lineage>
</organism>
<dbReference type="GO" id="GO:0006508">
    <property type="term" value="P:proteolysis"/>
    <property type="evidence" value="ECO:0007669"/>
    <property type="project" value="UniProtKB-KW"/>
</dbReference>
<dbReference type="SUPFAM" id="SSF55486">
    <property type="entry name" value="Metalloproteases ('zincins'), catalytic domain"/>
    <property type="match status" value="1"/>
</dbReference>
<keyword evidence="3" id="KW-0378">Hydrolase</keyword>
<evidence type="ECO:0000256" key="2">
    <source>
        <dbReference type="ARBA" id="ARBA00022723"/>
    </source>
</evidence>
<dbReference type="GO" id="GO:0031012">
    <property type="term" value="C:extracellular matrix"/>
    <property type="evidence" value="ECO:0007669"/>
    <property type="project" value="InterPro"/>
</dbReference>
<keyword evidence="7" id="KW-1185">Reference proteome</keyword>
<dbReference type="InterPro" id="IPR001818">
    <property type="entry name" value="Pept_M10_metallopeptidase"/>
</dbReference>
<dbReference type="GO" id="GO:0008270">
    <property type="term" value="F:zinc ion binding"/>
    <property type="evidence" value="ECO:0007669"/>
    <property type="project" value="InterPro"/>
</dbReference>
<dbReference type="GO" id="GO:0004222">
    <property type="term" value="F:metalloendopeptidase activity"/>
    <property type="evidence" value="ECO:0007669"/>
    <property type="project" value="InterPro"/>
</dbReference>
<keyword evidence="2" id="KW-0479">Metal-binding</keyword>
<dbReference type="EMBL" id="CP014924">
    <property type="protein sequence ID" value="ANZ66015.1"/>
    <property type="molecule type" value="Genomic_DNA"/>
</dbReference>
<evidence type="ECO:0000256" key="3">
    <source>
        <dbReference type="ARBA" id="ARBA00022801"/>
    </source>
</evidence>
<evidence type="ECO:0000256" key="4">
    <source>
        <dbReference type="ARBA" id="ARBA00022833"/>
    </source>
</evidence>
<sequence length="346" mass="39026">MRKWRVIEIIVLGLICGLIAKPVSVDASKVTISNVKQVSSWSVTIKPNTKGYVFHTKKTSFNPEKMIPSKMTSLNSFVKYGSTDSQYTLHTSESMLIKVGNQKAQRLSEVMMYNSGTTYFIYTASQNINKIGLQSPLHPKFTLIPLPYNSYNYKNTSLALLNKYAGNKSPIKNGLKHPVKYFKQLNYAETNFGIGDVSNHFIKHQAQVKVLDKNLLTPTKKAIAAWNKAMGKKIFILDQKSSDRSFVVDFNDWSKMPADISDAVGVYDSDDNIDYKGETITWSVFIRDGEVEKSDLQGVLEHEFGHAMGLTHSKLKSDIMYSKSGQKKISKRDLDRAKIAHYLGAW</sequence>
<dbReference type="AlphaFoldDB" id="A0A1B2IVE4"/>
<dbReference type="Gene3D" id="3.40.390.10">
    <property type="entry name" value="Collagenase (Catalytic Domain)"/>
    <property type="match status" value="1"/>
</dbReference>